<dbReference type="SUPFAM" id="SSF53474">
    <property type="entry name" value="alpha/beta-Hydrolases"/>
    <property type="match status" value="1"/>
</dbReference>
<accession>A0A931GKI3</accession>
<dbReference type="RefSeq" id="WP_197012845.1">
    <property type="nucleotide sequence ID" value="NZ_BAABES010000016.1"/>
</dbReference>
<protein>
    <submittedName>
        <fullName evidence="3">Surfactin synthase thioesterase subunit</fullName>
    </submittedName>
</protein>
<comment type="similarity">
    <text evidence="1">Belongs to the thioesterase family.</text>
</comment>
<evidence type="ECO:0000259" key="2">
    <source>
        <dbReference type="Pfam" id="PF00975"/>
    </source>
</evidence>
<organism evidence="3 4">
    <name type="scientific">Actinomadura viridis</name>
    <dbReference type="NCBI Taxonomy" id="58110"/>
    <lineage>
        <taxon>Bacteria</taxon>
        <taxon>Bacillati</taxon>
        <taxon>Actinomycetota</taxon>
        <taxon>Actinomycetes</taxon>
        <taxon>Streptosporangiales</taxon>
        <taxon>Thermomonosporaceae</taxon>
        <taxon>Actinomadura</taxon>
    </lineage>
</organism>
<reference evidence="3" key="1">
    <citation type="submission" date="2020-11" db="EMBL/GenBank/DDBJ databases">
        <title>Sequencing the genomes of 1000 actinobacteria strains.</title>
        <authorList>
            <person name="Klenk H.-P."/>
        </authorList>
    </citation>
    <scope>NUCLEOTIDE SEQUENCE</scope>
    <source>
        <strain evidence="3">DSM 43175</strain>
    </source>
</reference>
<dbReference type="PANTHER" id="PTHR11487">
    <property type="entry name" value="THIOESTERASE"/>
    <property type="match status" value="1"/>
</dbReference>
<feature type="domain" description="Thioesterase" evidence="2">
    <location>
        <begin position="35"/>
        <end position="260"/>
    </location>
</feature>
<evidence type="ECO:0000313" key="3">
    <source>
        <dbReference type="EMBL" id="MBG6090377.1"/>
    </source>
</evidence>
<proteinExistence type="inferred from homology"/>
<dbReference type="EMBL" id="JADOUA010000001">
    <property type="protein sequence ID" value="MBG6090377.1"/>
    <property type="molecule type" value="Genomic_DNA"/>
</dbReference>
<name>A0A931GKI3_9ACTN</name>
<dbReference type="PANTHER" id="PTHR11487:SF0">
    <property type="entry name" value="S-ACYL FATTY ACID SYNTHASE THIOESTERASE, MEDIUM CHAIN"/>
    <property type="match status" value="1"/>
</dbReference>
<dbReference type="Pfam" id="PF00975">
    <property type="entry name" value="Thioesterase"/>
    <property type="match status" value="1"/>
</dbReference>
<gene>
    <name evidence="3" type="ORF">IW256_004490</name>
</gene>
<dbReference type="Gene3D" id="3.40.50.1820">
    <property type="entry name" value="alpha/beta hydrolase"/>
    <property type="match status" value="1"/>
</dbReference>
<dbReference type="InterPro" id="IPR029058">
    <property type="entry name" value="AB_hydrolase_fold"/>
</dbReference>
<keyword evidence="4" id="KW-1185">Reference proteome</keyword>
<dbReference type="InterPro" id="IPR001031">
    <property type="entry name" value="Thioesterase"/>
</dbReference>
<comment type="caution">
    <text evidence="3">The sequence shown here is derived from an EMBL/GenBank/DDBJ whole genome shotgun (WGS) entry which is preliminary data.</text>
</comment>
<evidence type="ECO:0000256" key="1">
    <source>
        <dbReference type="ARBA" id="ARBA00007169"/>
    </source>
</evidence>
<evidence type="ECO:0000313" key="4">
    <source>
        <dbReference type="Proteomes" id="UP000614047"/>
    </source>
</evidence>
<dbReference type="AlphaFoldDB" id="A0A931GKI3"/>
<sequence>MTRPAGPGAAGAGRAAPGGAWLVGRPPRAEAEVSLYCFPHAGGTPGEFVRWSEDLPGVRVRAVQPPGRASRLFEPPLHRMADLVEAIVAAIGTETAGREERVAFAGHSLGALVAFEVARTMEARGVPGPDRLVVSACPAPPEAVPPGGVLHLLPDLELLREIGRRWGPLPEEIRADPDLLAYTLRGFRADLEALETYRYVPGPPARCGIVAIGGTGDPAAARMDRWSAHTAGPFALHTLPGGHFYFRDRRHETLRLLHAAITGPGP</sequence>
<dbReference type="InterPro" id="IPR012223">
    <property type="entry name" value="TEII"/>
</dbReference>
<dbReference type="GO" id="GO:0008610">
    <property type="term" value="P:lipid biosynthetic process"/>
    <property type="evidence" value="ECO:0007669"/>
    <property type="project" value="TreeGrafter"/>
</dbReference>
<dbReference type="Proteomes" id="UP000614047">
    <property type="component" value="Unassembled WGS sequence"/>
</dbReference>